<evidence type="ECO:0000313" key="6">
    <source>
        <dbReference type="Proteomes" id="UP000469385"/>
    </source>
</evidence>
<dbReference type="PANTHER" id="PTHR43547">
    <property type="entry name" value="TWO-COMPONENT HISTIDINE KINASE"/>
    <property type="match status" value="1"/>
</dbReference>
<dbReference type="PANTHER" id="PTHR43547:SF2">
    <property type="entry name" value="HYBRID SIGNAL TRANSDUCTION HISTIDINE KINASE C"/>
    <property type="match status" value="1"/>
</dbReference>
<feature type="domain" description="Histidine kinase" evidence="4">
    <location>
        <begin position="56"/>
        <end position="185"/>
    </location>
</feature>
<dbReference type="SMART" id="SM00387">
    <property type="entry name" value="HATPase_c"/>
    <property type="match status" value="1"/>
</dbReference>
<dbReference type="EC" id="2.7.13.3" evidence="2"/>
<evidence type="ECO:0000256" key="2">
    <source>
        <dbReference type="ARBA" id="ARBA00012438"/>
    </source>
</evidence>
<keyword evidence="6" id="KW-1185">Reference proteome</keyword>
<gene>
    <name evidence="5" type="ORF">GON04_21565</name>
</gene>
<dbReference type="GO" id="GO:0000155">
    <property type="term" value="F:phosphorelay sensor kinase activity"/>
    <property type="evidence" value="ECO:0007669"/>
    <property type="project" value="TreeGrafter"/>
</dbReference>
<sequence length="192" mass="20421">MGFASGANPTCTGAIVKVIEGRTYNTDTAELVAYWSFGYSGDFYWEETGRAVVAGKSHELSTQLRAEPIWVIADASRMEQVFSNLIQNAARYTPPGGSIQISSRADAESAIVDVVDSGIGIPGDLLPHIFDLFVQGAPDRVKEGGLGIGLTLVHRLVSEHQGQVEVRSLGAGHGSPFTVILPRIGAEPEPSQ</sequence>
<reference evidence="5 6" key="1">
    <citation type="submission" date="2019-12" db="EMBL/GenBank/DDBJ databases">
        <authorList>
            <person name="Huq M.A."/>
        </authorList>
    </citation>
    <scope>NUCLEOTIDE SEQUENCE [LARGE SCALE GENOMIC DNA]</scope>
    <source>
        <strain evidence="5 6">MAH-25</strain>
    </source>
</reference>
<organism evidence="5 6">
    <name type="scientific">Ramlibacter pinisoli</name>
    <dbReference type="NCBI Taxonomy" id="2682844"/>
    <lineage>
        <taxon>Bacteria</taxon>
        <taxon>Pseudomonadati</taxon>
        <taxon>Pseudomonadota</taxon>
        <taxon>Betaproteobacteria</taxon>
        <taxon>Burkholderiales</taxon>
        <taxon>Comamonadaceae</taxon>
        <taxon>Ramlibacter</taxon>
    </lineage>
</organism>
<keyword evidence="3" id="KW-0597">Phosphoprotein</keyword>
<evidence type="ECO:0000256" key="1">
    <source>
        <dbReference type="ARBA" id="ARBA00000085"/>
    </source>
</evidence>
<dbReference type="InterPro" id="IPR005467">
    <property type="entry name" value="His_kinase_dom"/>
</dbReference>
<name>A0A6N8J1A8_9BURK</name>
<dbReference type="InterPro" id="IPR003594">
    <property type="entry name" value="HATPase_dom"/>
</dbReference>
<dbReference type="EMBL" id="WSEL01000009">
    <property type="protein sequence ID" value="MVQ32063.1"/>
    <property type="molecule type" value="Genomic_DNA"/>
</dbReference>
<evidence type="ECO:0000313" key="5">
    <source>
        <dbReference type="EMBL" id="MVQ32063.1"/>
    </source>
</evidence>
<dbReference type="InterPro" id="IPR036890">
    <property type="entry name" value="HATPase_C_sf"/>
</dbReference>
<dbReference type="InterPro" id="IPR004358">
    <property type="entry name" value="Sig_transdc_His_kin-like_C"/>
</dbReference>
<comment type="caution">
    <text evidence="5">The sequence shown here is derived from an EMBL/GenBank/DDBJ whole genome shotgun (WGS) entry which is preliminary data.</text>
</comment>
<dbReference type="PROSITE" id="PS50109">
    <property type="entry name" value="HIS_KIN"/>
    <property type="match status" value="1"/>
</dbReference>
<dbReference type="CDD" id="cd00075">
    <property type="entry name" value="HATPase"/>
    <property type="match status" value="1"/>
</dbReference>
<dbReference type="AlphaFoldDB" id="A0A6N8J1A8"/>
<dbReference type="Pfam" id="PF02518">
    <property type="entry name" value="HATPase_c"/>
    <property type="match status" value="1"/>
</dbReference>
<protein>
    <recommendedName>
        <fullName evidence="2">histidine kinase</fullName>
        <ecNumber evidence="2">2.7.13.3</ecNumber>
    </recommendedName>
</protein>
<dbReference type="Proteomes" id="UP000469385">
    <property type="component" value="Unassembled WGS sequence"/>
</dbReference>
<proteinExistence type="predicted"/>
<evidence type="ECO:0000256" key="3">
    <source>
        <dbReference type="ARBA" id="ARBA00022553"/>
    </source>
</evidence>
<evidence type="ECO:0000259" key="4">
    <source>
        <dbReference type="PROSITE" id="PS50109"/>
    </source>
</evidence>
<accession>A0A6N8J1A8</accession>
<dbReference type="SUPFAM" id="SSF55874">
    <property type="entry name" value="ATPase domain of HSP90 chaperone/DNA topoisomerase II/histidine kinase"/>
    <property type="match status" value="1"/>
</dbReference>
<dbReference type="Gene3D" id="3.30.565.10">
    <property type="entry name" value="Histidine kinase-like ATPase, C-terminal domain"/>
    <property type="match status" value="1"/>
</dbReference>
<dbReference type="PRINTS" id="PR00344">
    <property type="entry name" value="BCTRLSENSOR"/>
</dbReference>
<comment type="catalytic activity">
    <reaction evidence="1">
        <text>ATP + protein L-histidine = ADP + protein N-phospho-L-histidine.</text>
        <dbReference type="EC" id="2.7.13.3"/>
    </reaction>
</comment>